<reference evidence="1" key="1">
    <citation type="submission" date="2023-05" db="EMBL/GenBank/DDBJ databases">
        <authorList>
            <consortium name="ELIXIR-Norway"/>
        </authorList>
    </citation>
    <scope>NUCLEOTIDE SEQUENCE</scope>
</reference>
<evidence type="ECO:0000313" key="1">
    <source>
        <dbReference type="EMBL" id="CAI9714342.1"/>
    </source>
</evidence>
<accession>A0ACB0FN39</accession>
<name>A0ACB0FN39_RANTA</name>
<gene>
    <name evidence="1" type="ORF">MRATA1EN3_LOCUS25555</name>
</gene>
<dbReference type="Proteomes" id="UP001162501">
    <property type="component" value="Chromosome 9"/>
</dbReference>
<dbReference type="EMBL" id="OX596093">
    <property type="protein sequence ID" value="CAI9714342.1"/>
    <property type="molecule type" value="Genomic_DNA"/>
</dbReference>
<protein>
    <submittedName>
        <fullName evidence="1">Uncharacterized protein</fullName>
    </submittedName>
</protein>
<organism evidence="1 2">
    <name type="scientific">Rangifer tarandus platyrhynchus</name>
    <name type="common">Svalbard reindeer</name>
    <dbReference type="NCBI Taxonomy" id="3082113"/>
    <lineage>
        <taxon>Eukaryota</taxon>
        <taxon>Metazoa</taxon>
        <taxon>Chordata</taxon>
        <taxon>Craniata</taxon>
        <taxon>Vertebrata</taxon>
        <taxon>Euteleostomi</taxon>
        <taxon>Mammalia</taxon>
        <taxon>Eutheria</taxon>
        <taxon>Laurasiatheria</taxon>
        <taxon>Artiodactyla</taxon>
        <taxon>Ruminantia</taxon>
        <taxon>Pecora</taxon>
        <taxon>Cervidae</taxon>
        <taxon>Odocoileinae</taxon>
        <taxon>Rangifer</taxon>
    </lineage>
</organism>
<sequence length="408" mass="43010">MSRDTRLPQAGGPRPAPSSPHPSAGAHSPSPFPLTAAVTTPQCSISQPRRGRRAEGRARCVSCGSRLAPEGGLGPSWADLSASPSRPERRVPTEGTFPRSLRSSPWAAEPFRVPFQASDRDLGLLCIKALPQLQHRLYLSTKEGQSRPMNAPSPRPRKSWSRPRARGTDPAEGLSVRARAPKPPLGPHGRLPSAIPLPEVGAAGGRQKVRTAVFGGRPSSPRPGPPSHPPGSLDQDACKARGNEAGREARSSPLTAPSLRPSPPRAHTLSPGVIPARGSAGHPEAPDTQPAGWVARAAGVLVPGARRLPEHGSSTSPPKPARRRPRPQSPQCPACPRSRSAARSPVQSWPGAQGQAARGAAPGDRTRGELSRKGKPKRVQASPSFSRLEESRSHCRATKNTAVRAAPF</sequence>
<proteinExistence type="predicted"/>
<evidence type="ECO:0000313" key="2">
    <source>
        <dbReference type="Proteomes" id="UP001162501"/>
    </source>
</evidence>